<dbReference type="GO" id="GO:0008270">
    <property type="term" value="F:zinc ion binding"/>
    <property type="evidence" value="ECO:0007669"/>
    <property type="project" value="UniProtKB-KW"/>
</dbReference>
<dbReference type="GeneID" id="111130600"/>
<keyword evidence="5" id="KW-1133">Transmembrane helix</keyword>
<evidence type="ECO:0000256" key="4">
    <source>
        <dbReference type="SAM" id="MobiDB-lite"/>
    </source>
</evidence>
<accession>A0A8B8E170</accession>
<evidence type="ECO:0000259" key="6">
    <source>
        <dbReference type="PROSITE" id="PS50089"/>
    </source>
</evidence>
<evidence type="ECO:0000256" key="3">
    <source>
        <dbReference type="PROSITE-ProRule" id="PRU00175"/>
    </source>
</evidence>
<dbReference type="SUPFAM" id="SSF57850">
    <property type="entry name" value="RING/U-box"/>
    <property type="match status" value="1"/>
</dbReference>
<evidence type="ECO:0000313" key="8">
    <source>
        <dbReference type="RefSeq" id="XP_022333474.1"/>
    </source>
</evidence>
<sequence>MESTEESVNNLNSVQLFAYILILITIFMITKRFNWEEMFQQNLDPVHHVKSTQEICFQEVFNPFHVALSNQNRSSITEGLYLELTLLKPSFVRLFWGADIEVFYKEIQQSWDVLSKRIQEGTFLGPKKTEVTSYTEKSQVCENSLWHVTVAEKIAQDSETPPRKTYPVVVACTLDESPSDDKQIVIMLTVLHIRDLQLPLDSQILFQFLITNENKISSLQPFYVSTDNSGGEVDGRRYYSHSQSQQLNQDSSPGSVADCAGIDTNSDESGNKMRDINSGKSDTTGENDDNDNSDATITAVNSGCIDAGAVGDTRLFSEGSFGEPPIGHVDVDHCCVCQDAEMTIVLLPCRHGCVCNQCVLKLDKCPVCRDIFSSYFRIKEQTTSRSNSTSVQGLENVSNHVVADNWWERLNDRLNNFFGFT</sequence>
<dbReference type="InterPro" id="IPR042496">
    <property type="entry name" value="CGRF1"/>
</dbReference>
<keyword evidence="1 3" id="KW-0863">Zinc-finger</keyword>
<dbReference type="InterPro" id="IPR013083">
    <property type="entry name" value="Znf_RING/FYVE/PHD"/>
</dbReference>
<dbReference type="AlphaFoldDB" id="A0A8B8E170"/>
<evidence type="ECO:0000256" key="2">
    <source>
        <dbReference type="ARBA" id="ARBA00022833"/>
    </source>
</evidence>
<dbReference type="PANTHER" id="PTHR15379:SF2">
    <property type="entry name" value="CELL GROWTH REGULATOR WITH RING FINGER DOMAIN PROTEIN 1"/>
    <property type="match status" value="1"/>
</dbReference>
<keyword evidence="2" id="KW-0862">Zinc</keyword>
<protein>
    <submittedName>
        <fullName evidence="8">Cell growth regulator with RING finger domain protein 1-like isoform X1</fullName>
    </submittedName>
</protein>
<evidence type="ECO:0000313" key="7">
    <source>
        <dbReference type="Proteomes" id="UP000694844"/>
    </source>
</evidence>
<dbReference type="Gene3D" id="3.30.40.10">
    <property type="entry name" value="Zinc/RING finger domain, C3HC4 (zinc finger)"/>
    <property type="match status" value="1"/>
</dbReference>
<dbReference type="InterPro" id="IPR001841">
    <property type="entry name" value="Znf_RING"/>
</dbReference>
<feature type="compositionally biased region" description="Polar residues" evidence="4">
    <location>
        <begin position="240"/>
        <end position="254"/>
    </location>
</feature>
<dbReference type="CDD" id="cd16787">
    <property type="entry name" value="mRING-HC-C3HC5_CGRF1"/>
    <property type="match status" value="1"/>
</dbReference>
<feature type="transmembrane region" description="Helical" evidence="5">
    <location>
        <begin position="12"/>
        <end position="30"/>
    </location>
</feature>
<dbReference type="GO" id="GO:0030308">
    <property type="term" value="P:negative regulation of cell growth"/>
    <property type="evidence" value="ECO:0007669"/>
    <property type="project" value="TreeGrafter"/>
</dbReference>
<dbReference type="SMART" id="SM00184">
    <property type="entry name" value="RING"/>
    <property type="match status" value="1"/>
</dbReference>
<proteinExistence type="predicted"/>
<organism evidence="7 8">
    <name type="scientific">Crassostrea virginica</name>
    <name type="common">Eastern oyster</name>
    <dbReference type="NCBI Taxonomy" id="6565"/>
    <lineage>
        <taxon>Eukaryota</taxon>
        <taxon>Metazoa</taxon>
        <taxon>Spiralia</taxon>
        <taxon>Lophotrochozoa</taxon>
        <taxon>Mollusca</taxon>
        <taxon>Bivalvia</taxon>
        <taxon>Autobranchia</taxon>
        <taxon>Pteriomorphia</taxon>
        <taxon>Ostreida</taxon>
        <taxon>Ostreoidea</taxon>
        <taxon>Ostreidae</taxon>
        <taxon>Crassostrea</taxon>
    </lineage>
</organism>
<keyword evidence="1 3" id="KW-0479">Metal-binding</keyword>
<reference evidence="8" key="1">
    <citation type="submission" date="2025-08" db="UniProtKB">
        <authorList>
            <consortium name="RefSeq"/>
        </authorList>
    </citation>
    <scope>IDENTIFICATION</scope>
    <source>
        <tissue evidence="8">Whole sample</tissue>
    </source>
</reference>
<keyword evidence="5" id="KW-0812">Transmembrane</keyword>
<evidence type="ECO:0000256" key="1">
    <source>
        <dbReference type="ARBA" id="ARBA00022771"/>
    </source>
</evidence>
<dbReference type="Pfam" id="PF13920">
    <property type="entry name" value="zf-C3HC4_3"/>
    <property type="match status" value="1"/>
</dbReference>
<feature type="domain" description="RING-type" evidence="6">
    <location>
        <begin position="334"/>
        <end position="369"/>
    </location>
</feature>
<dbReference type="PROSITE" id="PS50089">
    <property type="entry name" value="ZF_RING_2"/>
    <property type="match status" value="1"/>
</dbReference>
<dbReference type="RefSeq" id="XP_022333474.1">
    <property type="nucleotide sequence ID" value="XM_022477766.1"/>
</dbReference>
<evidence type="ECO:0000256" key="5">
    <source>
        <dbReference type="SAM" id="Phobius"/>
    </source>
</evidence>
<dbReference type="PANTHER" id="PTHR15379">
    <property type="entry name" value="CELL GROWTH REGULATOR WITH RING FINGER DOMAIN PROTEIN 1"/>
    <property type="match status" value="1"/>
</dbReference>
<name>A0A8B8E170_CRAVI</name>
<keyword evidence="7" id="KW-1185">Reference proteome</keyword>
<dbReference type="Proteomes" id="UP000694844">
    <property type="component" value="Chromosome 4"/>
</dbReference>
<dbReference type="OrthoDB" id="10251219at2759"/>
<dbReference type="KEGG" id="cvn:111130600"/>
<feature type="region of interest" description="Disordered" evidence="4">
    <location>
        <begin position="234"/>
        <end position="293"/>
    </location>
</feature>
<gene>
    <name evidence="8" type="primary">LOC111130600</name>
</gene>
<keyword evidence="5" id="KW-0472">Membrane</keyword>